<dbReference type="AlphaFoldDB" id="A0A1Y1YWM3"/>
<evidence type="ECO:0000313" key="1">
    <source>
        <dbReference type="EMBL" id="ORY02473.1"/>
    </source>
</evidence>
<keyword evidence="2" id="KW-1185">Reference proteome</keyword>
<evidence type="ECO:0000313" key="2">
    <source>
        <dbReference type="Proteomes" id="UP000193144"/>
    </source>
</evidence>
<sequence length="158" mass="17538">MDGLVSGRDTISWKNHQKKRSDVGHSPSVHLCICTWTQDTYSRDTVAIKKIAHLTGRWSAYSSRIGSPALRNLRVLLYHSAFSVSSESTGPESSVSTCGGRRRVWMLSFVFVQFDCWSQTRGWQCSDPEASGVWPCLAQSSLGGGHVVRIIDPPLRGR</sequence>
<dbReference type="Proteomes" id="UP000193144">
    <property type="component" value="Unassembled WGS sequence"/>
</dbReference>
<organism evidence="1 2">
    <name type="scientific">Clohesyomyces aquaticus</name>
    <dbReference type="NCBI Taxonomy" id="1231657"/>
    <lineage>
        <taxon>Eukaryota</taxon>
        <taxon>Fungi</taxon>
        <taxon>Dikarya</taxon>
        <taxon>Ascomycota</taxon>
        <taxon>Pezizomycotina</taxon>
        <taxon>Dothideomycetes</taxon>
        <taxon>Pleosporomycetidae</taxon>
        <taxon>Pleosporales</taxon>
        <taxon>Lindgomycetaceae</taxon>
        <taxon>Clohesyomyces</taxon>
    </lineage>
</organism>
<accession>A0A1Y1YWM3</accession>
<protein>
    <submittedName>
        <fullName evidence="1">Uncharacterized protein</fullName>
    </submittedName>
</protein>
<gene>
    <name evidence="1" type="ORF">BCR34DRAFT_574149</name>
</gene>
<comment type="caution">
    <text evidence="1">The sequence shown here is derived from an EMBL/GenBank/DDBJ whole genome shotgun (WGS) entry which is preliminary data.</text>
</comment>
<name>A0A1Y1YWM3_9PLEO</name>
<proteinExistence type="predicted"/>
<reference evidence="1 2" key="1">
    <citation type="submission" date="2016-07" db="EMBL/GenBank/DDBJ databases">
        <title>Pervasive Adenine N6-methylation of Active Genes in Fungi.</title>
        <authorList>
            <consortium name="DOE Joint Genome Institute"/>
            <person name="Mondo S.J."/>
            <person name="Dannebaum R.O."/>
            <person name="Kuo R.C."/>
            <person name="Labutti K."/>
            <person name="Haridas S."/>
            <person name="Kuo A."/>
            <person name="Salamov A."/>
            <person name="Ahrendt S.R."/>
            <person name="Lipzen A."/>
            <person name="Sullivan W."/>
            <person name="Andreopoulos W.B."/>
            <person name="Clum A."/>
            <person name="Lindquist E."/>
            <person name="Daum C."/>
            <person name="Ramamoorthy G.K."/>
            <person name="Gryganskyi A."/>
            <person name="Culley D."/>
            <person name="Magnuson J.K."/>
            <person name="James T.Y."/>
            <person name="O'Malley M.A."/>
            <person name="Stajich J.E."/>
            <person name="Spatafora J.W."/>
            <person name="Visel A."/>
            <person name="Grigoriev I.V."/>
        </authorList>
    </citation>
    <scope>NUCLEOTIDE SEQUENCE [LARGE SCALE GENOMIC DNA]</scope>
    <source>
        <strain evidence="1 2">CBS 115471</strain>
    </source>
</reference>
<dbReference type="EMBL" id="MCFA01000157">
    <property type="protein sequence ID" value="ORY02473.1"/>
    <property type="molecule type" value="Genomic_DNA"/>
</dbReference>